<organism evidence="6 7">
    <name type="scientific">Actinokineospora soli</name>
    <dbReference type="NCBI Taxonomy" id="1048753"/>
    <lineage>
        <taxon>Bacteria</taxon>
        <taxon>Bacillati</taxon>
        <taxon>Actinomycetota</taxon>
        <taxon>Actinomycetes</taxon>
        <taxon>Pseudonocardiales</taxon>
        <taxon>Pseudonocardiaceae</taxon>
        <taxon>Actinokineospora</taxon>
    </lineage>
</organism>
<keyword evidence="3" id="KW-0812">Transmembrane</keyword>
<evidence type="ECO:0000256" key="3">
    <source>
        <dbReference type="SAM" id="Phobius"/>
    </source>
</evidence>
<dbReference type="Gene3D" id="3.40.630.190">
    <property type="entry name" value="LCP protein"/>
    <property type="match status" value="1"/>
</dbReference>
<feature type="compositionally biased region" description="Acidic residues" evidence="2">
    <location>
        <begin position="46"/>
        <end position="55"/>
    </location>
</feature>
<dbReference type="InterPro" id="IPR004474">
    <property type="entry name" value="LytR_CpsA_psr"/>
</dbReference>
<keyword evidence="7" id="KW-1185">Reference proteome</keyword>
<keyword evidence="3" id="KW-0472">Membrane</keyword>
<feature type="domain" description="LytR/CpsA/Psr regulator C-terminal" evidence="5">
    <location>
        <begin position="448"/>
        <end position="531"/>
    </location>
</feature>
<feature type="compositionally biased region" description="Polar residues" evidence="2">
    <location>
        <begin position="430"/>
        <end position="444"/>
    </location>
</feature>
<dbReference type="PANTHER" id="PTHR33392">
    <property type="entry name" value="POLYISOPRENYL-TEICHOIC ACID--PEPTIDOGLYCAN TEICHOIC ACID TRANSFERASE TAGU"/>
    <property type="match status" value="1"/>
</dbReference>
<dbReference type="NCBIfam" id="TIGR00350">
    <property type="entry name" value="lytR_cpsA_psr"/>
    <property type="match status" value="1"/>
</dbReference>
<feature type="transmembrane region" description="Helical" evidence="3">
    <location>
        <begin position="82"/>
        <end position="102"/>
    </location>
</feature>
<accession>A0ABW2TWB3</accession>
<dbReference type="Pfam" id="PF13399">
    <property type="entry name" value="LytR_C"/>
    <property type="match status" value="1"/>
</dbReference>
<dbReference type="EMBL" id="JBHTEY010000004">
    <property type="protein sequence ID" value="MFC7618195.1"/>
    <property type="molecule type" value="Genomic_DNA"/>
</dbReference>
<evidence type="ECO:0000313" key="7">
    <source>
        <dbReference type="Proteomes" id="UP001596512"/>
    </source>
</evidence>
<proteinExistence type="inferred from homology"/>
<dbReference type="PANTHER" id="PTHR33392:SF6">
    <property type="entry name" value="POLYISOPRENYL-TEICHOIC ACID--PEPTIDOGLYCAN TEICHOIC ACID TRANSFERASE TAGU"/>
    <property type="match status" value="1"/>
</dbReference>
<dbReference type="Gene3D" id="3.30.70.2390">
    <property type="match status" value="1"/>
</dbReference>
<evidence type="ECO:0000259" key="4">
    <source>
        <dbReference type="Pfam" id="PF03816"/>
    </source>
</evidence>
<feature type="compositionally biased region" description="Basic and acidic residues" evidence="2">
    <location>
        <begin position="417"/>
        <end position="428"/>
    </location>
</feature>
<dbReference type="Pfam" id="PF03816">
    <property type="entry name" value="LytR_cpsA_psr"/>
    <property type="match status" value="1"/>
</dbReference>
<evidence type="ECO:0000256" key="2">
    <source>
        <dbReference type="SAM" id="MobiDB-lite"/>
    </source>
</evidence>
<keyword evidence="3" id="KW-1133">Transmembrane helix</keyword>
<sequence length="566" mass="61349">MEPIGEATQKRRRVDETLARFSKVHDELKAEERAKRAKRRLPWNAEDAELEEQLEELAKPPGAESQDEDKPKPKKRGLFSRVFAGTTAILVFVGTGVGWGFLKHTGDSIDKVRALDPDSASIQNAEAQTGDENFLLIGSDTREGAKANDGVGDANEVPGARADTTMIAHVPKDRSRVVIVSFPRDLEIARPDCERFDARTNEYTGETVEGQQFAKLNTAYEVGGPLCATKVVQEISGLRITRFIGIDFHGFKDMVDAVDGVSVCVEEPMYDTFMKKWIVKQAGKAVELRGDQALDFVRARHVRGDPTSDYGRIKRQQRFLSSLLRKSMSGQVLLDPGKLTGFTEAFTKSTFGDNITVEALFGLGQSLQGLEAGRVTFLTVPTVGMPNDRGNEELRVEDTSALFRAIVNNQPLPGEKPAPRSDTDEEQRALPQSSPLRARQQQADPKTLKVQVLNGGNPTGGMARDTAAKLAEHGYQIVMVNSAPKVPRTVIYFGTGNEAAARTLASSIPGVELKADASMGAALVLVLGPDFDGEVVPPGTAEVAEPKPEKLPEDLSAINGGDVACA</sequence>
<reference evidence="7" key="1">
    <citation type="journal article" date="2019" name="Int. J. Syst. Evol. Microbiol.">
        <title>The Global Catalogue of Microorganisms (GCM) 10K type strain sequencing project: providing services to taxonomists for standard genome sequencing and annotation.</title>
        <authorList>
            <consortium name="The Broad Institute Genomics Platform"/>
            <consortium name="The Broad Institute Genome Sequencing Center for Infectious Disease"/>
            <person name="Wu L."/>
            <person name="Ma J."/>
        </authorList>
    </citation>
    <scope>NUCLEOTIDE SEQUENCE [LARGE SCALE GENOMIC DNA]</scope>
    <source>
        <strain evidence="7">JCM 17695</strain>
    </source>
</reference>
<comment type="caution">
    <text evidence="6">The sequence shown here is derived from an EMBL/GenBank/DDBJ whole genome shotgun (WGS) entry which is preliminary data.</text>
</comment>
<evidence type="ECO:0000313" key="6">
    <source>
        <dbReference type="EMBL" id="MFC7618195.1"/>
    </source>
</evidence>
<dbReference type="Proteomes" id="UP001596512">
    <property type="component" value="Unassembled WGS sequence"/>
</dbReference>
<evidence type="ECO:0000256" key="1">
    <source>
        <dbReference type="ARBA" id="ARBA00006068"/>
    </source>
</evidence>
<feature type="region of interest" description="Disordered" evidence="2">
    <location>
        <begin position="31"/>
        <end position="75"/>
    </location>
</feature>
<feature type="domain" description="Cell envelope-related transcriptional attenuator" evidence="4">
    <location>
        <begin position="161"/>
        <end position="327"/>
    </location>
</feature>
<dbReference type="InterPro" id="IPR050922">
    <property type="entry name" value="LytR/CpsA/Psr_CW_biosynth"/>
</dbReference>
<dbReference type="InterPro" id="IPR027381">
    <property type="entry name" value="LytR/CpsA/Psr_C"/>
</dbReference>
<gene>
    <name evidence="6" type="ORF">ACFQV2_37220</name>
</gene>
<protein>
    <submittedName>
        <fullName evidence="6">LCP family protein</fullName>
    </submittedName>
</protein>
<evidence type="ECO:0000259" key="5">
    <source>
        <dbReference type="Pfam" id="PF13399"/>
    </source>
</evidence>
<name>A0ABW2TWB3_9PSEU</name>
<feature type="region of interest" description="Disordered" evidence="2">
    <location>
        <begin position="406"/>
        <end position="460"/>
    </location>
</feature>
<comment type="similarity">
    <text evidence="1">Belongs to the LytR/CpsA/Psr (LCP) family.</text>
</comment>